<gene>
    <name evidence="6" type="primary">rps20</name>
</gene>
<evidence type="ECO:0000256" key="4">
    <source>
        <dbReference type="ARBA" id="ARBA00022980"/>
    </source>
</evidence>
<evidence type="ECO:0000256" key="5">
    <source>
        <dbReference type="ARBA" id="ARBA00023274"/>
    </source>
</evidence>
<dbReference type="EMBL" id="KJ624065">
    <property type="protein sequence ID" value="AIB04163.1"/>
    <property type="molecule type" value="Genomic_DNA"/>
</dbReference>
<dbReference type="InterPro" id="IPR002583">
    <property type="entry name" value="Ribosomal_bS20"/>
</dbReference>
<dbReference type="AlphaFoldDB" id="A0A0D3M5T2"/>
<reference evidence="6" key="1">
    <citation type="journal article" date="2015" name="Sci. Rep.">
        <title>Updating algal evolutionary relationships through plastid genome sequencing: did alveolate plastids emerge through endosymbiosis of an ochrophyte?</title>
        <authorList>
            <person name="Sevcikova T."/>
            <person name="Horak A."/>
            <person name="Klimes V."/>
            <person name="Zbrankova V."/>
            <person name="Demir-Hilton E."/>
            <person name="Sudek S."/>
            <person name="Jenkins J."/>
            <person name="Schmutz J."/>
            <person name="Pribyl P."/>
            <person name="Fousek J."/>
            <person name="Vlcek C."/>
            <person name="Lang B.F."/>
            <person name="Obornik M."/>
            <person name="Worden A.Z."/>
            <person name="Elias M."/>
        </authorList>
    </citation>
    <scope>NUCLEOTIDE SEQUENCE</scope>
</reference>
<dbReference type="PANTHER" id="PTHR33398:SF1">
    <property type="entry name" value="SMALL RIBOSOMAL SUBUNIT PROTEIN BS20C"/>
    <property type="match status" value="1"/>
</dbReference>
<dbReference type="GO" id="GO:0015935">
    <property type="term" value="C:small ribosomal subunit"/>
    <property type="evidence" value="ECO:0007669"/>
    <property type="project" value="TreeGrafter"/>
</dbReference>
<evidence type="ECO:0000256" key="3">
    <source>
        <dbReference type="ARBA" id="ARBA00022884"/>
    </source>
</evidence>
<comment type="similarity">
    <text evidence="1">Belongs to the bacterial ribosomal protein bS20 family.</text>
</comment>
<dbReference type="GO" id="GO:0003735">
    <property type="term" value="F:structural constituent of ribosome"/>
    <property type="evidence" value="ECO:0007669"/>
    <property type="project" value="InterPro"/>
</dbReference>
<keyword evidence="4 6" id="KW-0689">Ribosomal protein</keyword>
<keyword evidence="5" id="KW-0687">Ribonucleoprotein</keyword>
<dbReference type="GO" id="GO:0006412">
    <property type="term" value="P:translation"/>
    <property type="evidence" value="ECO:0007669"/>
    <property type="project" value="InterPro"/>
</dbReference>
<name>A0A0D3M5T2_9STRA</name>
<evidence type="ECO:0000313" key="6">
    <source>
        <dbReference type="EMBL" id="AIB04163.1"/>
    </source>
</evidence>
<dbReference type="PANTHER" id="PTHR33398">
    <property type="entry name" value="30S RIBOSOMAL PROTEIN S20"/>
    <property type="match status" value="1"/>
</dbReference>
<dbReference type="SUPFAM" id="SSF46992">
    <property type="entry name" value="Ribosomal protein S20"/>
    <property type="match status" value="1"/>
</dbReference>
<dbReference type="GO" id="GO:0070181">
    <property type="term" value="F:small ribosomal subunit rRNA binding"/>
    <property type="evidence" value="ECO:0007669"/>
    <property type="project" value="TreeGrafter"/>
</dbReference>
<keyword evidence="6" id="KW-0934">Plastid</keyword>
<dbReference type="InterPro" id="IPR036510">
    <property type="entry name" value="Ribosomal_bS20_sf"/>
</dbReference>
<dbReference type="NCBIfam" id="TIGR00029">
    <property type="entry name" value="S20"/>
    <property type="match status" value="1"/>
</dbReference>
<dbReference type="RefSeq" id="YP_009131308.1">
    <property type="nucleotide sequence ID" value="NC_026851.1"/>
</dbReference>
<proteinExistence type="inferred from homology"/>
<dbReference type="Pfam" id="PF01649">
    <property type="entry name" value="Ribosomal_S20p"/>
    <property type="match status" value="1"/>
</dbReference>
<evidence type="ECO:0000256" key="1">
    <source>
        <dbReference type="ARBA" id="ARBA00007634"/>
    </source>
</evidence>
<dbReference type="GeneID" id="24121215"/>
<accession>A0A0D3M5T2</accession>
<keyword evidence="3" id="KW-0694">RNA-binding</keyword>
<organism evidence="6">
    <name type="scientific">Trachydiscus minutus</name>
    <dbReference type="NCBI Taxonomy" id="1032745"/>
    <lineage>
        <taxon>Eukaryota</taxon>
        <taxon>Sar</taxon>
        <taxon>Stramenopiles</taxon>
        <taxon>Ochrophyta</taxon>
        <taxon>Eustigmatophyceae</taxon>
        <taxon>Goniochloridales</taxon>
        <taxon>Goniochloridaceae</taxon>
        <taxon>Trachydiscus</taxon>
    </lineage>
</organism>
<keyword evidence="2" id="KW-0699">rRNA-binding</keyword>
<sequence>MANLKSSKKRVLIGIRNAAVNRVYKTTIKNLVKRYRQAIKLYLNDRNSEKFQELKGLVNILYSRIDKAAKKNVFHSNKSARQKSRILTNLKKLNIPSVFSK</sequence>
<dbReference type="HAMAP" id="MF_00500">
    <property type="entry name" value="Ribosomal_bS20"/>
    <property type="match status" value="1"/>
</dbReference>
<protein>
    <submittedName>
        <fullName evidence="6">30S ribosomal protein S20</fullName>
    </submittedName>
</protein>
<geneLocation type="plastid" evidence="6"/>
<evidence type="ECO:0000256" key="2">
    <source>
        <dbReference type="ARBA" id="ARBA00022730"/>
    </source>
</evidence>
<dbReference type="Gene3D" id="1.20.58.110">
    <property type="entry name" value="Ribosomal protein S20"/>
    <property type="match status" value="1"/>
</dbReference>